<protein>
    <recommendedName>
        <fullName evidence="3">Methyltransferase family protein</fullName>
    </recommendedName>
</protein>
<evidence type="ECO:0008006" key="3">
    <source>
        <dbReference type="Google" id="ProtNLM"/>
    </source>
</evidence>
<dbReference type="EMBL" id="SGWQ01000019">
    <property type="protein sequence ID" value="RZS29629.1"/>
    <property type="molecule type" value="Genomic_DNA"/>
</dbReference>
<organism evidence="1 2">
    <name type="scientific">Herbihabitans rhizosphaerae</name>
    <dbReference type="NCBI Taxonomy" id="1872711"/>
    <lineage>
        <taxon>Bacteria</taxon>
        <taxon>Bacillati</taxon>
        <taxon>Actinomycetota</taxon>
        <taxon>Actinomycetes</taxon>
        <taxon>Pseudonocardiales</taxon>
        <taxon>Pseudonocardiaceae</taxon>
        <taxon>Herbihabitans</taxon>
    </lineage>
</organism>
<reference evidence="1 2" key="1">
    <citation type="submission" date="2019-02" db="EMBL/GenBank/DDBJ databases">
        <title>Genomic Encyclopedia of Type Strains, Phase IV (KMG-IV): sequencing the most valuable type-strain genomes for metagenomic binning, comparative biology and taxonomic classification.</title>
        <authorList>
            <person name="Goeker M."/>
        </authorList>
    </citation>
    <scope>NUCLEOTIDE SEQUENCE [LARGE SCALE GENOMIC DNA]</scope>
    <source>
        <strain evidence="1 2">DSM 101727</strain>
    </source>
</reference>
<dbReference type="AlphaFoldDB" id="A0A4Q7KDG6"/>
<comment type="caution">
    <text evidence="1">The sequence shown here is derived from an EMBL/GenBank/DDBJ whole genome shotgun (WGS) entry which is preliminary data.</text>
</comment>
<evidence type="ECO:0000313" key="1">
    <source>
        <dbReference type="EMBL" id="RZS29629.1"/>
    </source>
</evidence>
<sequence>MSDSSSKPVPRLVVTSRPLPDYRNMFGLTDEEITGGPILDCAAGASPFGAQVRARGGEVVSVDPLYAESHSAITARIRADHDALTGWLKPDGPTNWDYLGSPGALLRTFEVAADYFLADLAANPAHYVAGALPRLPFPDKHFRLAVTSHLLFTYPHLLDVDDHIAGITELVRVTDGEVRVYPLVDSVSTLYPKLDDVRKALADKGISTEVRQTMATYIPGGDQLLACSPA</sequence>
<dbReference type="OrthoDB" id="9787807at2"/>
<gene>
    <name evidence="1" type="ORF">EV193_11932</name>
</gene>
<evidence type="ECO:0000313" key="2">
    <source>
        <dbReference type="Proteomes" id="UP000294257"/>
    </source>
</evidence>
<dbReference type="RefSeq" id="WP_130348766.1">
    <property type="nucleotide sequence ID" value="NZ_SGWQ01000019.1"/>
</dbReference>
<name>A0A4Q7KDG6_9PSEU</name>
<proteinExistence type="predicted"/>
<dbReference type="InterPro" id="IPR029063">
    <property type="entry name" value="SAM-dependent_MTases_sf"/>
</dbReference>
<dbReference type="Gene3D" id="3.40.50.150">
    <property type="entry name" value="Vaccinia Virus protein VP39"/>
    <property type="match status" value="1"/>
</dbReference>
<dbReference type="Proteomes" id="UP000294257">
    <property type="component" value="Unassembled WGS sequence"/>
</dbReference>
<accession>A0A4Q7KDG6</accession>
<keyword evidence="2" id="KW-1185">Reference proteome</keyword>